<feature type="region of interest" description="Disordered" evidence="4">
    <location>
        <begin position="378"/>
        <end position="399"/>
    </location>
</feature>
<dbReference type="CDD" id="cd00174">
    <property type="entry name" value="SH3"/>
    <property type="match status" value="1"/>
</dbReference>
<name>A0A813L3H3_POLGL</name>
<dbReference type="InterPro" id="IPR001452">
    <property type="entry name" value="SH3_domain"/>
</dbReference>
<dbReference type="CDD" id="cd19757">
    <property type="entry name" value="Bbox1"/>
    <property type="match status" value="1"/>
</dbReference>
<gene>
    <name evidence="7" type="ORF">PGLA2088_LOCUS40438</name>
</gene>
<keyword evidence="1 3" id="KW-0728">SH3 domain</keyword>
<dbReference type="GO" id="GO:0008270">
    <property type="term" value="F:zinc ion binding"/>
    <property type="evidence" value="ECO:0007669"/>
    <property type="project" value="UniProtKB-KW"/>
</dbReference>
<dbReference type="PROSITE" id="PS50002">
    <property type="entry name" value="SH3"/>
    <property type="match status" value="1"/>
</dbReference>
<evidence type="ECO:0000259" key="5">
    <source>
        <dbReference type="PROSITE" id="PS50002"/>
    </source>
</evidence>
<evidence type="ECO:0000313" key="7">
    <source>
        <dbReference type="EMBL" id="CAE8719090.1"/>
    </source>
</evidence>
<dbReference type="Pfam" id="PF22586">
    <property type="entry name" value="ANCHR-like_BBOX"/>
    <property type="match status" value="1"/>
</dbReference>
<dbReference type="Proteomes" id="UP000626109">
    <property type="component" value="Unassembled WGS sequence"/>
</dbReference>
<evidence type="ECO:0000256" key="2">
    <source>
        <dbReference type="PROSITE-ProRule" id="PRU00024"/>
    </source>
</evidence>
<dbReference type="PROSITE" id="PS50119">
    <property type="entry name" value="ZF_BBOX"/>
    <property type="match status" value="1"/>
</dbReference>
<keyword evidence="2" id="KW-0862">Zinc</keyword>
<feature type="compositionally biased region" description="Polar residues" evidence="4">
    <location>
        <begin position="103"/>
        <end position="116"/>
    </location>
</feature>
<proteinExistence type="predicted"/>
<feature type="domain" description="B box-type" evidence="6">
    <location>
        <begin position="814"/>
        <end position="855"/>
    </location>
</feature>
<evidence type="ECO:0000259" key="6">
    <source>
        <dbReference type="PROSITE" id="PS50119"/>
    </source>
</evidence>
<organism evidence="7 8">
    <name type="scientific">Polarella glacialis</name>
    <name type="common">Dinoflagellate</name>
    <dbReference type="NCBI Taxonomy" id="89957"/>
    <lineage>
        <taxon>Eukaryota</taxon>
        <taxon>Sar</taxon>
        <taxon>Alveolata</taxon>
        <taxon>Dinophyceae</taxon>
        <taxon>Suessiales</taxon>
        <taxon>Suessiaceae</taxon>
        <taxon>Polarella</taxon>
    </lineage>
</organism>
<feature type="domain" description="SH3" evidence="5">
    <location>
        <begin position="7"/>
        <end position="76"/>
    </location>
</feature>
<keyword evidence="2" id="KW-0479">Metal-binding</keyword>
<feature type="compositionally biased region" description="Polar residues" evidence="4">
    <location>
        <begin position="132"/>
        <end position="142"/>
    </location>
</feature>
<dbReference type="AlphaFoldDB" id="A0A813L3H3"/>
<feature type="non-terminal residue" evidence="7">
    <location>
        <position position="908"/>
    </location>
</feature>
<evidence type="ECO:0000256" key="3">
    <source>
        <dbReference type="PROSITE-ProRule" id="PRU00192"/>
    </source>
</evidence>
<accession>A0A813L3H3</accession>
<dbReference type="SUPFAM" id="SSF50044">
    <property type="entry name" value="SH3-domain"/>
    <property type="match status" value="1"/>
</dbReference>
<sequence>MSEEDEGPRCRMVAIHDFDPNTLDWPFENQQPLALHIGDVVEATYDPGSEWALGHLAGMPERSGYFPTNYCAPLEEYEQSFEEMDRSGQISPDLDDVQPAPSRGQQSRVAGSSRQQVPAGHQSPSRLGVPQPTEQQADQGTPRSVVSVRSPRSGEGGSVVSGLRISPHDSQAAGETGMLGMSLVALTIPEGYATGDEFIAECEGYEFVVRVPEGFTAGMDLEVEVPGPHDEDDEGIPMTSPYQDEADSHITPLEEVGEDRIRFYDGGDHVDDAGHHYDDGDEADHDAMPIMDAGDEVLDVYSGVGSSSAAGDEQRMRGLTPGLADYPASSAQPPVQTSMGLTKSRMPSVQDVRADGGEAGMELDDIARARAEVEAELKHRQGTIGRPDESRSSTPATQANLRKERDFVRRNLPMNLQQQYLRRVSTLHEVVSHNVKVAWDESHKFPEDLRARATSIRIAAGIQPPYMRMALERASNCGARWTQMFRPGFNDLVNEAFKVGCNACILSKTYLNVKQERQQFQRIHIKDSNGTMWFELQRREESIYYQRMDFVDVQMKHPDAWGFPDANKNVTPNPGEPLDPFHGWCAQRSMDADKEMEDVDFLYTLRLRRFPERTFQALALGKIPAWIQQYLPNPDAEPKLDEDEDELVKPIMPEKADDRDYLLEAGMKHEEDTYTKPETIIKSKSSFSPDVLEAQTKQFSLKGLSAMRVFLRSRGNPDNMKQCHITPKMVKDMASALGIRPEPAHYWYCMFALRYPLASDWEVIVKNDTRFYVHLPTDAMQVVHPLIKRFREHLDDTKMNEFLWEYRGFVQMKCSECGLPDSIVWCQQCTDYFCASCFLTSHKSGRGKKHWPSPIPGCRYLTASEAARLYDHLPLLNVGFSMRRRFLARDNQSDRNGSKSGDTWLFFH</sequence>
<comment type="caution">
    <text evidence="7">The sequence shown here is derived from an EMBL/GenBank/DDBJ whole genome shotgun (WGS) entry which is preliminary data.</text>
</comment>
<protein>
    <recommendedName>
        <fullName evidence="9">SH3 domain-containing protein</fullName>
    </recommendedName>
</protein>
<dbReference type="SMART" id="SM00326">
    <property type="entry name" value="SH3"/>
    <property type="match status" value="1"/>
</dbReference>
<feature type="region of interest" description="Disordered" evidence="4">
    <location>
        <begin position="325"/>
        <end position="347"/>
    </location>
</feature>
<evidence type="ECO:0000313" key="8">
    <source>
        <dbReference type="Proteomes" id="UP000626109"/>
    </source>
</evidence>
<dbReference type="InterPro" id="IPR036028">
    <property type="entry name" value="SH3-like_dom_sf"/>
</dbReference>
<reference evidence="7" key="1">
    <citation type="submission" date="2021-02" db="EMBL/GenBank/DDBJ databases">
        <authorList>
            <person name="Dougan E. K."/>
            <person name="Rhodes N."/>
            <person name="Thang M."/>
            <person name="Chan C."/>
        </authorList>
    </citation>
    <scope>NUCLEOTIDE SEQUENCE</scope>
</reference>
<feature type="region of interest" description="Disordered" evidence="4">
    <location>
        <begin position="79"/>
        <end position="172"/>
    </location>
</feature>
<dbReference type="InterPro" id="IPR000315">
    <property type="entry name" value="Znf_B-box"/>
</dbReference>
<evidence type="ECO:0008006" key="9">
    <source>
        <dbReference type="Google" id="ProtNLM"/>
    </source>
</evidence>
<evidence type="ECO:0000256" key="1">
    <source>
        <dbReference type="ARBA" id="ARBA00022443"/>
    </source>
</evidence>
<dbReference type="Gene3D" id="2.30.30.40">
    <property type="entry name" value="SH3 Domains"/>
    <property type="match status" value="1"/>
</dbReference>
<feature type="compositionally biased region" description="Low complexity" evidence="4">
    <location>
        <begin position="143"/>
        <end position="153"/>
    </location>
</feature>
<evidence type="ECO:0000256" key="4">
    <source>
        <dbReference type="SAM" id="MobiDB-lite"/>
    </source>
</evidence>
<feature type="compositionally biased region" description="Polar residues" evidence="4">
    <location>
        <begin position="329"/>
        <end position="347"/>
    </location>
</feature>
<keyword evidence="2" id="KW-0863">Zinc-finger</keyword>
<dbReference type="EMBL" id="CAJNNW010033471">
    <property type="protein sequence ID" value="CAE8719090.1"/>
    <property type="molecule type" value="Genomic_DNA"/>
</dbReference>